<reference evidence="6 7" key="1">
    <citation type="journal article" date="2023" name="Antonie Van Leeuwenhoek">
        <title>Mesoterricola silvestris gen. nov., sp. nov., Mesoterricola sediminis sp. nov., Geothrix oryzae sp. nov., Geothrix edaphica sp. nov., Geothrix rubra sp. nov., and Geothrix limicola sp. nov., six novel members of Acidobacteriota isolated from soils.</title>
        <authorList>
            <person name="Itoh H."/>
            <person name="Sugisawa Y."/>
            <person name="Mise K."/>
            <person name="Xu Z."/>
            <person name="Kuniyasu M."/>
            <person name="Ushijima N."/>
            <person name="Kawano K."/>
            <person name="Kobayashi E."/>
            <person name="Shiratori Y."/>
            <person name="Masuda Y."/>
            <person name="Senoo K."/>
        </authorList>
    </citation>
    <scope>NUCLEOTIDE SEQUENCE [LARGE SCALE GENOMIC DNA]</scope>
    <source>
        <strain evidence="6 7">Red803</strain>
    </source>
</reference>
<evidence type="ECO:0000256" key="1">
    <source>
        <dbReference type="ARBA" id="ARBA00012528"/>
    </source>
</evidence>
<feature type="modified residue" description="4-aspartylphosphate" evidence="3">
    <location>
        <position position="51"/>
    </location>
</feature>
<protein>
    <recommendedName>
        <fullName evidence="1">diguanylate cyclase</fullName>
        <ecNumber evidence="1">2.7.7.65</ecNumber>
    </recommendedName>
</protein>
<dbReference type="NCBIfam" id="TIGR00254">
    <property type="entry name" value="GGDEF"/>
    <property type="match status" value="1"/>
</dbReference>
<dbReference type="InterPro" id="IPR011006">
    <property type="entry name" value="CheY-like_superfamily"/>
</dbReference>
<feature type="domain" description="Response regulatory" evidence="4">
    <location>
        <begin position="2"/>
        <end position="121"/>
    </location>
</feature>
<dbReference type="EMBL" id="BSDD01000001">
    <property type="protein sequence ID" value="GLH69066.1"/>
    <property type="molecule type" value="Genomic_DNA"/>
</dbReference>
<proteinExistence type="predicted"/>
<evidence type="ECO:0000313" key="6">
    <source>
        <dbReference type="EMBL" id="GLH69066.1"/>
    </source>
</evidence>
<dbReference type="InterPro" id="IPR043128">
    <property type="entry name" value="Rev_trsase/Diguanyl_cyclase"/>
</dbReference>
<evidence type="ECO:0000313" key="7">
    <source>
        <dbReference type="Proteomes" id="UP001165089"/>
    </source>
</evidence>
<dbReference type="InterPro" id="IPR001789">
    <property type="entry name" value="Sig_transdc_resp-reg_receiver"/>
</dbReference>
<dbReference type="InterPro" id="IPR000160">
    <property type="entry name" value="GGDEF_dom"/>
</dbReference>
<dbReference type="PROSITE" id="PS50110">
    <property type="entry name" value="RESPONSE_REGULATORY"/>
    <property type="match status" value="1"/>
</dbReference>
<dbReference type="InterPro" id="IPR029787">
    <property type="entry name" value="Nucleotide_cyclase"/>
</dbReference>
<accession>A0ABQ5Q3R1</accession>
<dbReference type="RefSeq" id="WP_285722832.1">
    <property type="nucleotide sequence ID" value="NZ_BSDD01000001.1"/>
</dbReference>
<dbReference type="SMART" id="SM00267">
    <property type="entry name" value="GGDEF"/>
    <property type="match status" value="1"/>
</dbReference>
<dbReference type="PANTHER" id="PTHR45138">
    <property type="entry name" value="REGULATORY COMPONENTS OF SENSORY TRANSDUCTION SYSTEM"/>
    <property type="match status" value="1"/>
</dbReference>
<dbReference type="Proteomes" id="UP001165089">
    <property type="component" value="Unassembled WGS sequence"/>
</dbReference>
<organism evidence="6 7">
    <name type="scientific">Geothrix rubra</name>
    <dbReference type="NCBI Taxonomy" id="2927977"/>
    <lineage>
        <taxon>Bacteria</taxon>
        <taxon>Pseudomonadati</taxon>
        <taxon>Acidobacteriota</taxon>
        <taxon>Holophagae</taxon>
        <taxon>Holophagales</taxon>
        <taxon>Holophagaceae</taxon>
        <taxon>Geothrix</taxon>
    </lineage>
</organism>
<evidence type="ECO:0000256" key="3">
    <source>
        <dbReference type="PROSITE-ProRule" id="PRU00169"/>
    </source>
</evidence>
<dbReference type="InterPro" id="IPR050469">
    <property type="entry name" value="Diguanylate_Cyclase"/>
</dbReference>
<evidence type="ECO:0000259" key="4">
    <source>
        <dbReference type="PROSITE" id="PS50110"/>
    </source>
</evidence>
<sequence>MNLLVISRHDDLVERLRMAFEGAGHRVLHAPDPLAALADDSWDEAHVLLVDALGDPMDGYRLCRLLRGESRVLFSNLPIFLVLDRPAEEADTLALQEAEGDGFIGAGYSIQQLLNHLGPVMAGAASREQAPKVPVLALGLHPALAQRARDLLQHFHMEVHTPPLRNAAQAQEALRAPVLLLGLSGGGVPRAMKLLAGLRESGGLPYTILLGQVRDEAVQRKLLLAGVSDWLGLPLSAPRLLHACKRAIEWAHAKRIQAEFESAVHDLRERRSMLEIEAAALRNEVLTDPLTELLNRRAFDQNLEHALLQWERHRRSFVLLLGDVDHFKLINDRFGHPVGDEVLREMAARLRASLRKSDLAFRIGGEEFAVLLPETSLKAGTEVADKLRRRIDEEAFLLAGGQTIFPTMSFGVGGPMDLGPTGLLSAVDRALYQAKSLGRNRVVVAAGGEVPRGSLSGDS</sequence>
<feature type="domain" description="GGDEF" evidence="5">
    <location>
        <begin position="315"/>
        <end position="447"/>
    </location>
</feature>
<keyword evidence="3" id="KW-0597">Phosphoprotein</keyword>
<evidence type="ECO:0000256" key="2">
    <source>
        <dbReference type="ARBA" id="ARBA00034247"/>
    </source>
</evidence>
<dbReference type="PANTHER" id="PTHR45138:SF9">
    <property type="entry name" value="DIGUANYLATE CYCLASE DGCM-RELATED"/>
    <property type="match status" value="1"/>
</dbReference>
<evidence type="ECO:0000259" key="5">
    <source>
        <dbReference type="PROSITE" id="PS50887"/>
    </source>
</evidence>
<dbReference type="PROSITE" id="PS50887">
    <property type="entry name" value="GGDEF"/>
    <property type="match status" value="1"/>
</dbReference>
<dbReference type="Gene3D" id="3.40.50.2300">
    <property type="match status" value="2"/>
</dbReference>
<comment type="catalytic activity">
    <reaction evidence="2">
        <text>2 GTP = 3',3'-c-di-GMP + 2 diphosphate</text>
        <dbReference type="Rhea" id="RHEA:24898"/>
        <dbReference type="ChEBI" id="CHEBI:33019"/>
        <dbReference type="ChEBI" id="CHEBI:37565"/>
        <dbReference type="ChEBI" id="CHEBI:58805"/>
        <dbReference type="EC" id="2.7.7.65"/>
    </reaction>
</comment>
<dbReference type="Gene3D" id="3.30.70.270">
    <property type="match status" value="1"/>
</dbReference>
<dbReference type="EC" id="2.7.7.65" evidence="1"/>
<dbReference type="SUPFAM" id="SSF55073">
    <property type="entry name" value="Nucleotide cyclase"/>
    <property type="match status" value="1"/>
</dbReference>
<comment type="caution">
    <text evidence="6">The sequence shown here is derived from an EMBL/GenBank/DDBJ whole genome shotgun (WGS) entry which is preliminary data.</text>
</comment>
<name>A0ABQ5Q3R1_9BACT</name>
<dbReference type="Pfam" id="PF00990">
    <property type="entry name" value="GGDEF"/>
    <property type="match status" value="1"/>
</dbReference>
<dbReference type="CDD" id="cd01949">
    <property type="entry name" value="GGDEF"/>
    <property type="match status" value="1"/>
</dbReference>
<keyword evidence="7" id="KW-1185">Reference proteome</keyword>
<dbReference type="SUPFAM" id="SSF52172">
    <property type="entry name" value="CheY-like"/>
    <property type="match status" value="1"/>
</dbReference>
<gene>
    <name evidence="6" type="primary">pleD</name>
    <name evidence="6" type="ORF">GETHPA_05990</name>
</gene>